<accession>A0A6N4TL78</accession>
<sequence length="317" mass="37896">MVYLESLKKIHSKSNVLLEDLLTIIKRYVASDEKIVSIDYFAEGRVNVLFVIKLKKLILILRERKKVNSFVNNLNWIDLINFMDVNHYNIFPKIYYNDIKRGISIIEFLGTTTLENELTEKNLFYTGKNLRKLHDIIVPKDSTIWISSLLSKQDVDDYYLSYYAKVIGECKVFFPKEAKLVGEIIAKRYRRGIYKHYKLSILHHDFHLKNIMIHNNKITFIDWDSSRIGVAEEEFVKLKHLNWKYFNNAQKSAFIKGYNEDSRIVFTENFKCHEAIWLLKMLVFEYTNQELDNDSRYFPPIKYYRKEIRKIASEKEN</sequence>
<dbReference type="Pfam" id="PF01636">
    <property type="entry name" value="APH"/>
    <property type="match status" value="1"/>
</dbReference>
<dbReference type="EMBL" id="AP019695">
    <property type="protein sequence ID" value="BBK22832.1"/>
    <property type="molecule type" value="Genomic_DNA"/>
</dbReference>
<dbReference type="KEGG" id="aarg:Aargi30884_17350"/>
<name>A0A6N4TL78_9FIRM</name>
<keyword evidence="3" id="KW-1185">Reference proteome</keyword>
<evidence type="ECO:0000313" key="3">
    <source>
        <dbReference type="Proteomes" id="UP000464754"/>
    </source>
</evidence>
<protein>
    <recommendedName>
        <fullName evidence="1">Aminoglycoside phosphotransferase domain-containing protein</fullName>
    </recommendedName>
</protein>
<reference evidence="3" key="1">
    <citation type="submission" date="2019-05" db="EMBL/GenBank/DDBJ databases">
        <title>Complete genome sequencing of Absiella argi strain JCM 30884.</title>
        <authorList>
            <person name="Sakamoto M."/>
            <person name="Murakami T."/>
            <person name="Mori H."/>
        </authorList>
    </citation>
    <scope>NUCLEOTIDE SEQUENCE [LARGE SCALE GENOMIC DNA]</scope>
    <source>
        <strain evidence="3">JCM 30884</strain>
    </source>
</reference>
<feature type="domain" description="Aminoglycoside phosphotransferase" evidence="1">
    <location>
        <begin position="98"/>
        <end position="257"/>
    </location>
</feature>
<dbReference type="AlphaFoldDB" id="A0A6N4TL78"/>
<dbReference type="RefSeq" id="WP_163052069.1">
    <property type="nucleotide sequence ID" value="NZ_AP019695.1"/>
</dbReference>
<evidence type="ECO:0000313" key="2">
    <source>
        <dbReference type="EMBL" id="BBK22832.1"/>
    </source>
</evidence>
<gene>
    <name evidence="2" type="ORF">Aargi30884_17350</name>
</gene>
<dbReference type="SUPFAM" id="SSF56112">
    <property type="entry name" value="Protein kinase-like (PK-like)"/>
    <property type="match status" value="1"/>
</dbReference>
<evidence type="ECO:0000259" key="1">
    <source>
        <dbReference type="Pfam" id="PF01636"/>
    </source>
</evidence>
<dbReference type="Gene3D" id="3.90.1200.10">
    <property type="match status" value="1"/>
</dbReference>
<organism evidence="2 3">
    <name type="scientific">Amedibacterium intestinale</name>
    <dbReference type="NCBI Taxonomy" id="2583452"/>
    <lineage>
        <taxon>Bacteria</taxon>
        <taxon>Bacillati</taxon>
        <taxon>Bacillota</taxon>
        <taxon>Erysipelotrichia</taxon>
        <taxon>Erysipelotrichales</taxon>
        <taxon>Erysipelotrichaceae</taxon>
        <taxon>Amedibacterium</taxon>
    </lineage>
</organism>
<dbReference type="InterPro" id="IPR002575">
    <property type="entry name" value="Aminoglycoside_PTrfase"/>
</dbReference>
<dbReference type="Proteomes" id="UP000464754">
    <property type="component" value="Chromosome"/>
</dbReference>
<proteinExistence type="predicted"/>
<dbReference type="InterPro" id="IPR011009">
    <property type="entry name" value="Kinase-like_dom_sf"/>
</dbReference>